<dbReference type="Proteomes" id="UP000028582">
    <property type="component" value="Unassembled WGS sequence"/>
</dbReference>
<gene>
    <name evidence="1" type="ORF">F444_02201</name>
</gene>
<name>A0A081AY74_PHYNI</name>
<accession>A0A081AY74</accession>
<protein>
    <submittedName>
        <fullName evidence="1">Uncharacterized protein</fullName>
    </submittedName>
</protein>
<sequence>MGKEGPQAILNGMLMNYKGQQHLLCHLPTRAMIKNRRGYLTRQATKATSIDTFADLYHWASLRMCQDKTRFFNGQTFDRTIDEKIFATETLGFQNELLVLNCFEHRYVEEGKDHKSFGVIMTTRRVFRNDLYRDSKVTECSPLPMAHTSYTTRQYAYGQLYQTVVKYAELFFGVDLDVKLGSITVLDCPAHVARKCREKTSLLTYSEYFKNNVEINIRQMHHARSSEEFKAMAKLCTDKWRDDKQNTYADWFSKVYLSDSRRATYPAFYPRKMRWSRITELSRRAVSGSSEPRPECPKGPFGHYCEGPLPSQMILRTLGHGATGVHWIKRDPGKQTGILRSVFFNTSTYMSLGEEVTQERVTRYCEAKDGRFLETDTIQDINLHFLSLHQVEFIGDPDQLLRFQFALQPVITMDKAFMSTGWACSHVVAAMSINEQFDLDLAATRLPTTKLSGGQRKIPNALTIDITGAKRFSTKLITRLQREPMIKGAQMKNGVYQWRVKFVDGDELFYECQDIAEIIAASRNIGLDVTSLDEQA</sequence>
<dbReference type="EMBL" id="ANJA01000420">
    <property type="protein sequence ID" value="ETO83835.1"/>
    <property type="molecule type" value="Genomic_DNA"/>
</dbReference>
<organism evidence="1 2">
    <name type="scientific">Phytophthora nicotianae P1976</name>
    <dbReference type="NCBI Taxonomy" id="1317066"/>
    <lineage>
        <taxon>Eukaryota</taxon>
        <taxon>Sar</taxon>
        <taxon>Stramenopiles</taxon>
        <taxon>Oomycota</taxon>
        <taxon>Peronosporomycetes</taxon>
        <taxon>Peronosporales</taxon>
        <taxon>Peronosporaceae</taxon>
        <taxon>Phytophthora</taxon>
    </lineage>
</organism>
<comment type="caution">
    <text evidence="1">The sequence shown here is derived from an EMBL/GenBank/DDBJ whole genome shotgun (WGS) entry which is preliminary data.</text>
</comment>
<evidence type="ECO:0000313" key="1">
    <source>
        <dbReference type="EMBL" id="ETO83835.1"/>
    </source>
</evidence>
<dbReference type="AlphaFoldDB" id="A0A081AY74"/>
<reference evidence="1 2" key="1">
    <citation type="submission" date="2013-11" db="EMBL/GenBank/DDBJ databases">
        <title>The Genome Sequence of Phytophthora parasitica P1976.</title>
        <authorList>
            <consortium name="The Broad Institute Genomics Platform"/>
            <person name="Russ C."/>
            <person name="Tyler B."/>
            <person name="Panabieres F."/>
            <person name="Shan W."/>
            <person name="Tripathy S."/>
            <person name="Grunwald N."/>
            <person name="Machado M."/>
            <person name="Johnson C.S."/>
            <person name="Walker B."/>
            <person name="Young S."/>
            <person name="Zeng Q."/>
            <person name="Gargeya S."/>
            <person name="Fitzgerald M."/>
            <person name="Haas B."/>
            <person name="Abouelleil A."/>
            <person name="Allen A.W."/>
            <person name="Alvarado L."/>
            <person name="Arachchi H.M."/>
            <person name="Berlin A.M."/>
            <person name="Chapman S.B."/>
            <person name="Gainer-Dewar J."/>
            <person name="Goldberg J."/>
            <person name="Griggs A."/>
            <person name="Gujja S."/>
            <person name="Hansen M."/>
            <person name="Howarth C."/>
            <person name="Imamovic A."/>
            <person name="Ireland A."/>
            <person name="Larimer J."/>
            <person name="McCowan C."/>
            <person name="Murphy C."/>
            <person name="Pearson M."/>
            <person name="Poon T.W."/>
            <person name="Priest M."/>
            <person name="Roberts A."/>
            <person name="Saif S."/>
            <person name="Shea T."/>
            <person name="Sisk P."/>
            <person name="Sykes S."/>
            <person name="Wortman J."/>
            <person name="Nusbaum C."/>
            <person name="Birren B."/>
        </authorList>
    </citation>
    <scope>NUCLEOTIDE SEQUENCE [LARGE SCALE GENOMIC DNA]</scope>
    <source>
        <strain evidence="1 2">P1976</strain>
    </source>
</reference>
<proteinExistence type="predicted"/>
<evidence type="ECO:0000313" key="2">
    <source>
        <dbReference type="Proteomes" id="UP000028582"/>
    </source>
</evidence>
<dbReference type="OrthoDB" id="90817at2759"/>